<evidence type="ECO:0000313" key="2">
    <source>
        <dbReference type="Proteomes" id="UP000032142"/>
    </source>
</evidence>
<dbReference type="AlphaFoldDB" id="A0A0B0NB60"/>
<gene>
    <name evidence="1" type="ORF">F383_36456</name>
</gene>
<accession>A0A0B0NB60</accession>
<keyword evidence="2" id="KW-1185">Reference proteome</keyword>
<evidence type="ECO:0000313" key="1">
    <source>
        <dbReference type="EMBL" id="KHG09074.1"/>
    </source>
</evidence>
<comment type="caution">
    <text evidence="1">The sequence shown here is derived from an EMBL/GenBank/DDBJ whole genome shotgun (WGS) entry which is preliminary data.</text>
</comment>
<protein>
    <submittedName>
        <fullName evidence="1">Uncharacterized protein</fullName>
    </submittedName>
</protein>
<reference evidence="2" key="1">
    <citation type="submission" date="2014-09" db="EMBL/GenBank/DDBJ databases">
        <authorList>
            <person name="Mudge J."/>
            <person name="Ramaraj T."/>
            <person name="Lindquist I.E."/>
            <person name="Bharti A.K."/>
            <person name="Sundararajan A."/>
            <person name="Cameron C.T."/>
            <person name="Woodward J.E."/>
            <person name="May G.D."/>
            <person name="Brubaker C."/>
            <person name="Broadhvest J."/>
            <person name="Wilkins T.A."/>
        </authorList>
    </citation>
    <scope>NUCLEOTIDE SEQUENCE</scope>
    <source>
        <strain evidence="2">cv. AKA8401</strain>
    </source>
</reference>
<dbReference type="Proteomes" id="UP000032142">
    <property type="component" value="Unassembled WGS sequence"/>
</dbReference>
<proteinExistence type="predicted"/>
<name>A0A0B0NB60_GOSAR</name>
<organism evidence="1 2">
    <name type="scientific">Gossypium arboreum</name>
    <name type="common">Tree cotton</name>
    <name type="synonym">Gossypium nanking</name>
    <dbReference type="NCBI Taxonomy" id="29729"/>
    <lineage>
        <taxon>Eukaryota</taxon>
        <taxon>Viridiplantae</taxon>
        <taxon>Streptophyta</taxon>
        <taxon>Embryophyta</taxon>
        <taxon>Tracheophyta</taxon>
        <taxon>Spermatophyta</taxon>
        <taxon>Magnoliopsida</taxon>
        <taxon>eudicotyledons</taxon>
        <taxon>Gunneridae</taxon>
        <taxon>Pentapetalae</taxon>
        <taxon>rosids</taxon>
        <taxon>malvids</taxon>
        <taxon>Malvales</taxon>
        <taxon>Malvaceae</taxon>
        <taxon>Malvoideae</taxon>
        <taxon>Gossypium</taxon>
    </lineage>
</organism>
<sequence length="51" mass="6343">MNIRYFYRLCRFTCFHVKSLSKSCLSKSFIFYHKTSKLTHITYEYFSKYKP</sequence>
<dbReference type="EMBL" id="JRRC01524221">
    <property type="protein sequence ID" value="KHG09074.1"/>
    <property type="molecule type" value="Genomic_DNA"/>
</dbReference>